<dbReference type="GO" id="GO:0022857">
    <property type="term" value="F:transmembrane transporter activity"/>
    <property type="evidence" value="ECO:0007669"/>
    <property type="project" value="InterPro"/>
</dbReference>
<evidence type="ECO:0000259" key="8">
    <source>
        <dbReference type="PROSITE" id="PS50850"/>
    </source>
</evidence>
<feature type="transmembrane region" description="Helical" evidence="7">
    <location>
        <begin position="326"/>
        <end position="345"/>
    </location>
</feature>
<keyword evidence="5 7" id="KW-1133">Transmembrane helix</keyword>
<sequence>MADADHDDGTRMNEPNTVAVAHRGDTGRGGPVLIGALVVDALGNGLFLPLSLVYFTRLTDIPLALLGVLISVGNVLTLPIPVFAGALVDRFGAVPLVVGAQLLQAGGFLAYAYVRTPVPVFLAMTAAAIGVRFFWSAIFTAIADYADGRPGGRLTKDDWFAWANMTRTAGLGVGGLVTGLVVGADRTGAYHLVAYATAGCFFVAAAAIGLCVRAPRLRVHSETGGGYRALLRDRPFLGLTGLNTICAMTSMMLGLALPTFVASGLHGPGWLTAALLSGNTVLVSLATAPLVRRVAGARRTRVLVGALLVWAAWALLLAVLRPGSLLVLVPLLAVGTLLFTVAESLHAPTSMALAAAVAPAATRGRYLASFQYSFTLAGIVAPTFFATLFGVHRALPWLALAVLDVATAAAFTRLERALPRTALRS</sequence>
<evidence type="ECO:0000256" key="4">
    <source>
        <dbReference type="ARBA" id="ARBA00022692"/>
    </source>
</evidence>
<evidence type="ECO:0000256" key="5">
    <source>
        <dbReference type="ARBA" id="ARBA00022989"/>
    </source>
</evidence>
<dbReference type="InterPro" id="IPR011701">
    <property type="entry name" value="MFS"/>
</dbReference>
<dbReference type="PROSITE" id="PS50850">
    <property type="entry name" value="MFS"/>
    <property type="match status" value="1"/>
</dbReference>
<feature type="transmembrane region" description="Helical" evidence="7">
    <location>
        <begin position="302"/>
        <end position="320"/>
    </location>
</feature>
<feature type="transmembrane region" description="Helical" evidence="7">
    <location>
        <begin position="120"/>
        <end position="143"/>
    </location>
</feature>
<dbReference type="PANTHER" id="PTHR23517">
    <property type="entry name" value="RESISTANCE PROTEIN MDTM, PUTATIVE-RELATED-RELATED"/>
    <property type="match status" value="1"/>
</dbReference>
<proteinExistence type="predicted"/>
<feature type="transmembrane region" description="Helical" evidence="7">
    <location>
        <begin position="164"/>
        <end position="184"/>
    </location>
</feature>
<evidence type="ECO:0000256" key="1">
    <source>
        <dbReference type="ARBA" id="ARBA00004651"/>
    </source>
</evidence>
<dbReference type="Gene3D" id="1.20.1250.20">
    <property type="entry name" value="MFS general substrate transporter like domains"/>
    <property type="match status" value="1"/>
</dbReference>
<accession>A0A8J4AA69</accession>
<keyword evidence="2" id="KW-0813">Transport</keyword>
<feature type="transmembrane region" description="Helical" evidence="7">
    <location>
        <begin position="61"/>
        <end position="84"/>
    </location>
</feature>
<feature type="domain" description="Major facilitator superfamily (MFS) profile" evidence="8">
    <location>
        <begin position="202"/>
        <end position="425"/>
    </location>
</feature>
<dbReference type="InterPro" id="IPR020846">
    <property type="entry name" value="MFS_dom"/>
</dbReference>
<evidence type="ECO:0000256" key="7">
    <source>
        <dbReference type="SAM" id="Phobius"/>
    </source>
</evidence>
<dbReference type="PANTHER" id="PTHR23517:SF2">
    <property type="entry name" value="MULTIDRUG RESISTANCE PROTEIN MDTH"/>
    <property type="match status" value="1"/>
</dbReference>
<evidence type="ECO:0000256" key="2">
    <source>
        <dbReference type="ARBA" id="ARBA00022448"/>
    </source>
</evidence>
<organism evidence="9 10">
    <name type="scientific">Actinocatenispora comari</name>
    <dbReference type="NCBI Taxonomy" id="2807577"/>
    <lineage>
        <taxon>Bacteria</taxon>
        <taxon>Bacillati</taxon>
        <taxon>Actinomycetota</taxon>
        <taxon>Actinomycetes</taxon>
        <taxon>Micromonosporales</taxon>
        <taxon>Micromonosporaceae</taxon>
        <taxon>Actinocatenispora</taxon>
    </lineage>
</organism>
<dbReference type="Pfam" id="PF07690">
    <property type="entry name" value="MFS_1"/>
    <property type="match status" value="1"/>
</dbReference>
<dbReference type="InterPro" id="IPR036259">
    <property type="entry name" value="MFS_trans_sf"/>
</dbReference>
<feature type="transmembrane region" description="Helical" evidence="7">
    <location>
        <begin position="395"/>
        <end position="414"/>
    </location>
</feature>
<keyword evidence="10" id="KW-1185">Reference proteome</keyword>
<evidence type="ECO:0000256" key="3">
    <source>
        <dbReference type="ARBA" id="ARBA00022475"/>
    </source>
</evidence>
<evidence type="ECO:0000313" key="10">
    <source>
        <dbReference type="Proteomes" id="UP000614996"/>
    </source>
</evidence>
<dbReference type="EMBL" id="BOPO01000037">
    <property type="protein sequence ID" value="GIL27030.1"/>
    <property type="molecule type" value="Genomic_DNA"/>
</dbReference>
<evidence type="ECO:0000313" key="9">
    <source>
        <dbReference type="EMBL" id="GIL27030.1"/>
    </source>
</evidence>
<dbReference type="RefSeq" id="WP_207124793.1">
    <property type="nucleotide sequence ID" value="NZ_BOPO01000037.1"/>
</dbReference>
<comment type="caution">
    <text evidence="9">The sequence shown here is derived from an EMBL/GenBank/DDBJ whole genome shotgun (WGS) entry which is preliminary data.</text>
</comment>
<name>A0A8J4AA69_9ACTN</name>
<feature type="transmembrane region" description="Helical" evidence="7">
    <location>
        <begin position="190"/>
        <end position="215"/>
    </location>
</feature>
<feature type="transmembrane region" description="Helical" evidence="7">
    <location>
        <begin position="366"/>
        <end position="389"/>
    </location>
</feature>
<keyword evidence="4 7" id="KW-0812">Transmembrane</keyword>
<feature type="transmembrane region" description="Helical" evidence="7">
    <location>
        <begin position="236"/>
        <end position="257"/>
    </location>
</feature>
<keyword evidence="3" id="KW-1003">Cell membrane</keyword>
<feature type="transmembrane region" description="Helical" evidence="7">
    <location>
        <begin position="32"/>
        <end position="55"/>
    </location>
</feature>
<gene>
    <name evidence="9" type="ORF">NUM_22840</name>
</gene>
<dbReference type="SUPFAM" id="SSF103473">
    <property type="entry name" value="MFS general substrate transporter"/>
    <property type="match status" value="1"/>
</dbReference>
<dbReference type="InterPro" id="IPR050171">
    <property type="entry name" value="MFS_Transporters"/>
</dbReference>
<reference evidence="10" key="1">
    <citation type="journal article" date="2021" name="Int. J. Syst. Evol. Microbiol.">
        <title>Actinocatenispora comari sp. nov., an endophytic actinomycete isolated from aerial parts of Comarum salesowianum.</title>
        <authorList>
            <person name="Oyunbileg N."/>
            <person name="Iizaka Y."/>
            <person name="Hamada M."/>
            <person name="Davaapurev B.O."/>
            <person name="Fukumoto A."/>
            <person name="Tsetseg B."/>
            <person name="Kato F."/>
            <person name="Tamura T."/>
            <person name="Batkhuu J."/>
            <person name="Anzai Y."/>
        </authorList>
    </citation>
    <scope>NUCLEOTIDE SEQUENCE [LARGE SCALE GENOMIC DNA]</scope>
    <source>
        <strain evidence="10">NUM-2625</strain>
    </source>
</reference>
<dbReference type="GO" id="GO:0005886">
    <property type="term" value="C:plasma membrane"/>
    <property type="evidence" value="ECO:0007669"/>
    <property type="project" value="UniProtKB-SubCell"/>
</dbReference>
<keyword evidence="6 7" id="KW-0472">Membrane</keyword>
<comment type="subcellular location">
    <subcellularLocation>
        <location evidence="1">Cell membrane</location>
        <topology evidence="1">Multi-pass membrane protein</topology>
    </subcellularLocation>
</comment>
<protein>
    <submittedName>
        <fullName evidence="9">MFS transporter</fullName>
    </submittedName>
</protein>
<feature type="transmembrane region" description="Helical" evidence="7">
    <location>
        <begin position="269"/>
        <end position="290"/>
    </location>
</feature>
<dbReference type="Proteomes" id="UP000614996">
    <property type="component" value="Unassembled WGS sequence"/>
</dbReference>
<evidence type="ECO:0000256" key="6">
    <source>
        <dbReference type="ARBA" id="ARBA00023136"/>
    </source>
</evidence>
<dbReference type="AlphaFoldDB" id="A0A8J4AA69"/>